<feature type="non-terminal residue" evidence="1">
    <location>
        <position position="1"/>
    </location>
</feature>
<reference evidence="1 2" key="1">
    <citation type="journal article" date="2015" name="Genome Biol. Evol.">
        <title>Comparative Genomics of a Bacterivorous Green Alga Reveals Evolutionary Causalities and Consequences of Phago-Mixotrophic Mode of Nutrition.</title>
        <authorList>
            <person name="Burns J.A."/>
            <person name="Paasch A."/>
            <person name="Narechania A."/>
            <person name="Kim E."/>
        </authorList>
    </citation>
    <scope>NUCLEOTIDE SEQUENCE [LARGE SCALE GENOMIC DNA]</scope>
    <source>
        <strain evidence="1 2">PLY_AMNH</strain>
    </source>
</reference>
<name>A0AAE0BY11_9CHLO</name>
<proteinExistence type="predicted"/>
<dbReference type="Proteomes" id="UP001190700">
    <property type="component" value="Unassembled WGS sequence"/>
</dbReference>
<dbReference type="EMBL" id="LGRX02031283">
    <property type="protein sequence ID" value="KAK3244871.1"/>
    <property type="molecule type" value="Genomic_DNA"/>
</dbReference>
<evidence type="ECO:0000313" key="1">
    <source>
        <dbReference type="EMBL" id="KAK3244871.1"/>
    </source>
</evidence>
<gene>
    <name evidence="1" type="ORF">CYMTET_45536</name>
</gene>
<dbReference type="AlphaFoldDB" id="A0AAE0BY11"/>
<organism evidence="1 2">
    <name type="scientific">Cymbomonas tetramitiformis</name>
    <dbReference type="NCBI Taxonomy" id="36881"/>
    <lineage>
        <taxon>Eukaryota</taxon>
        <taxon>Viridiplantae</taxon>
        <taxon>Chlorophyta</taxon>
        <taxon>Pyramimonadophyceae</taxon>
        <taxon>Pyramimonadales</taxon>
        <taxon>Pyramimonadaceae</taxon>
        <taxon>Cymbomonas</taxon>
    </lineage>
</organism>
<evidence type="ECO:0000313" key="2">
    <source>
        <dbReference type="Proteomes" id="UP001190700"/>
    </source>
</evidence>
<keyword evidence="2" id="KW-1185">Reference proteome</keyword>
<protein>
    <recommendedName>
        <fullName evidence="3">F-box domain-containing protein</fullName>
    </recommendedName>
</protein>
<accession>A0AAE0BY11</accession>
<comment type="caution">
    <text evidence="1">The sequence shown here is derived from an EMBL/GenBank/DDBJ whole genome shotgun (WGS) entry which is preliminary data.</text>
</comment>
<sequence length="190" mass="21172">AAPKRAKGAGTGPAAAPFGGFKKAKPGYAYIPVPLPRTSNPSEPRWTENPIEDVLRGVMELLMGRPRDLLSVLAVCRAWASIAEHSIKSLCEEAGHTIELTGRRRLQGSWPWACLYQSKACRYCGRLNQRTFYVVNMEDMADEAHSLFRLCYVCHENSTIQGLLRENRLRVGGKCSPKTAKQTGKRRADR</sequence>
<evidence type="ECO:0008006" key="3">
    <source>
        <dbReference type="Google" id="ProtNLM"/>
    </source>
</evidence>